<sequence length="26" mass="2966">MYSPKLCLSCNINISLRISLTTLMLH</sequence>
<protein>
    <submittedName>
        <fullName evidence="1">Uncharacterized protein</fullName>
    </submittedName>
</protein>
<dbReference type="EMBL" id="GBXM01091729">
    <property type="protein sequence ID" value="JAH16848.1"/>
    <property type="molecule type" value="Transcribed_RNA"/>
</dbReference>
<reference evidence="1" key="2">
    <citation type="journal article" date="2015" name="Fish Shellfish Immunol.">
        <title>Early steps in the European eel (Anguilla anguilla)-Vibrio vulnificus interaction in the gills: Role of the RtxA13 toxin.</title>
        <authorList>
            <person name="Callol A."/>
            <person name="Pajuelo D."/>
            <person name="Ebbesson L."/>
            <person name="Teles M."/>
            <person name="MacKenzie S."/>
            <person name="Amaro C."/>
        </authorList>
    </citation>
    <scope>NUCLEOTIDE SEQUENCE</scope>
</reference>
<name>A0A0E9QL74_ANGAN</name>
<organism evidence="1">
    <name type="scientific">Anguilla anguilla</name>
    <name type="common">European freshwater eel</name>
    <name type="synonym">Muraena anguilla</name>
    <dbReference type="NCBI Taxonomy" id="7936"/>
    <lineage>
        <taxon>Eukaryota</taxon>
        <taxon>Metazoa</taxon>
        <taxon>Chordata</taxon>
        <taxon>Craniata</taxon>
        <taxon>Vertebrata</taxon>
        <taxon>Euteleostomi</taxon>
        <taxon>Actinopterygii</taxon>
        <taxon>Neopterygii</taxon>
        <taxon>Teleostei</taxon>
        <taxon>Anguilliformes</taxon>
        <taxon>Anguillidae</taxon>
        <taxon>Anguilla</taxon>
    </lineage>
</organism>
<dbReference type="AlphaFoldDB" id="A0A0E9QL74"/>
<evidence type="ECO:0000313" key="1">
    <source>
        <dbReference type="EMBL" id="JAH16848.1"/>
    </source>
</evidence>
<accession>A0A0E9QL74</accession>
<proteinExistence type="predicted"/>
<reference evidence="1" key="1">
    <citation type="submission" date="2014-11" db="EMBL/GenBank/DDBJ databases">
        <authorList>
            <person name="Amaro Gonzalez C."/>
        </authorList>
    </citation>
    <scope>NUCLEOTIDE SEQUENCE</scope>
</reference>